<sequence>MISIHRCRISNWAAICSGVPMCHDAFQAISFYVSLLSVSTFISYTKDHLATIVNGTSYLLQQKVDLDSRLISTMSCDNPAWDSNPLQREPDESQTRARRSATPFATAFQTSASGKVSSS</sequence>
<feature type="region of interest" description="Disordered" evidence="1">
    <location>
        <begin position="78"/>
        <end position="119"/>
    </location>
</feature>
<accession>G8YD73</accession>
<name>G8YD73_PICSO</name>
<protein>
    <submittedName>
        <fullName evidence="2">Piso0_002663 protein</fullName>
    </submittedName>
</protein>
<evidence type="ECO:0000256" key="1">
    <source>
        <dbReference type="SAM" id="MobiDB-lite"/>
    </source>
</evidence>
<proteinExistence type="predicted"/>
<organism evidence="2 3">
    <name type="scientific">Pichia sorbitophila (strain ATCC MYA-4447 / BCRC 22081 / CBS 7064 / NBRC 10061 / NRRL Y-12695)</name>
    <name type="common">Hybrid yeast</name>
    <dbReference type="NCBI Taxonomy" id="559304"/>
    <lineage>
        <taxon>Eukaryota</taxon>
        <taxon>Fungi</taxon>
        <taxon>Dikarya</taxon>
        <taxon>Ascomycota</taxon>
        <taxon>Saccharomycotina</taxon>
        <taxon>Pichiomycetes</taxon>
        <taxon>Debaryomycetaceae</taxon>
        <taxon>Millerozyma</taxon>
    </lineage>
</organism>
<dbReference type="AlphaFoldDB" id="G8YD73"/>
<dbReference type="InParanoid" id="G8YD73"/>
<keyword evidence="3" id="KW-1185">Reference proteome</keyword>
<dbReference type="HOGENOM" id="CLU_2062345_0_0_1"/>
<dbReference type="EMBL" id="FO082050">
    <property type="protein sequence ID" value="CCE82904.1"/>
    <property type="molecule type" value="Genomic_DNA"/>
</dbReference>
<dbReference type="Proteomes" id="UP000005222">
    <property type="component" value="Chromosome J"/>
</dbReference>
<reference evidence="2 3" key="1">
    <citation type="journal article" date="2012" name="G3 (Bethesda)">
        <title>Pichia sorbitophila, an interspecies yeast hybrid reveals early steps of genome resolution following polyploidization.</title>
        <authorList>
            <person name="Leh Louis V."/>
            <person name="Despons L."/>
            <person name="Friedrich A."/>
            <person name="Martin T."/>
            <person name="Durrens P."/>
            <person name="Casaregola S."/>
            <person name="Neuveglise C."/>
            <person name="Fairhead C."/>
            <person name="Marck C."/>
            <person name="Cruz J.A."/>
            <person name="Straub M.L."/>
            <person name="Kugler V."/>
            <person name="Sacerdot C."/>
            <person name="Uzunov Z."/>
            <person name="Thierry A."/>
            <person name="Weiss S."/>
            <person name="Bleykasten C."/>
            <person name="De Montigny J."/>
            <person name="Jacques N."/>
            <person name="Jung P."/>
            <person name="Lemaire M."/>
            <person name="Mallet S."/>
            <person name="Morel G."/>
            <person name="Richard G.F."/>
            <person name="Sarkar A."/>
            <person name="Savel G."/>
            <person name="Schacherer J."/>
            <person name="Seret M.L."/>
            <person name="Talla E."/>
            <person name="Samson G."/>
            <person name="Jubin C."/>
            <person name="Poulain J."/>
            <person name="Vacherie B."/>
            <person name="Barbe V."/>
            <person name="Pelletier E."/>
            <person name="Sherman D.J."/>
            <person name="Westhof E."/>
            <person name="Weissenbach J."/>
            <person name="Baret P.V."/>
            <person name="Wincker P."/>
            <person name="Gaillardin C."/>
            <person name="Dujon B."/>
            <person name="Souciet J.L."/>
        </authorList>
    </citation>
    <scope>NUCLEOTIDE SEQUENCE [LARGE SCALE GENOMIC DNA]</scope>
    <source>
        <strain evidence="3">ATCC MYA-4447 / BCRC 22081 / CBS 7064 / NBRC 10061 / NRRL Y-12695</strain>
    </source>
</reference>
<feature type="compositionally biased region" description="Polar residues" evidence="1">
    <location>
        <begin position="107"/>
        <end position="119"/>
    </location>
</feature>
<gene>
    <name evidence="2" type="primary">Piso0_002663</name>
    <name evidence="2" type="ORF">GNLVRS01_PISO0J16883g</name>
</gene>
<evidence type="ECO:0000313" key="2">
    <source>
        <dbReference type="EMBL" id="CCE82904.1"/>
    </source>
</evidence>
<evidence type="ECO:0000313" key="3">
    <source>
        <dbReference type="Proteomes" id="UP000005222"/>
    </source>
</evidence>